<dbReference type="EMBL" id="JBDIME010000026">
    <property type="protein sequence ID" value="MEN2792262.1"/>
    <property type="molecule type" value="Genomic_DNA"/>
</dbReference>
<sequence length="137" mass="14960">MRKLLGIIIGSVFAVAILAAMGWGSDQLYPLMIDTTVADETMMSRLVAEMPLGEKLLWVAPWLLGSFGGAWLALRVCDWKWAGWITAGLMMAIAIADILDLPYPVWMQACAVLLPITGGWLAARLHHKPYPGEPLLG</sequence>
<evidence type="ECO:0000313" key="3">
    <source>
        <dbReference type="Proteomes" id="UP001419910"/>
    </source>
</evidence>
<feature type="transmembrane region" description="Helical" evidence="1">
    <location>
        <begin position="105"/>
        <end position="123"/>
    </location>
</feature>
<keyword evidence="1" id="KW-0472">Membrane</keyword>
<comment type="caution">
    <text evidence="2">The sequence shown here is derived from an EMBL/GenBank/DDBJ whole genome shotgun (WGS) entry which is preliminary data.</text>
</comment>
<keyword evidence="1" id="KW-1133">Transmembrane helix</keyword>
<name>A0ABU9Y8Y8_9SPHN</name>
<protein>
    <recommendedName>
        <fullName evidence="4">DUF4345 domain-containing protein</fullName>
    </recommendedName>
</protein>
<dbReference type="Proteomes" id="UP001419910">
    <property type="component" value="Unassembled WGS sequence"/>
</dbReference>
<evidence type="ECO:0000313" key="2">
    <source>
        <dbReference type="EMBL" id="MEN2792262.1"/>
    </source>
</evidence>
<keyword evidence="3" id="KW-1185">Reference proteome</keyword>
<evidence type="ECO:0000256" key="1">
    <source>
        <dbReference type="SAM" id="Phobius"/>
    </source>
</evidence>
<proteinExistence type="predicted"/>
<gene>
    <name evidence="2" type="ORF">ABC974_21705</name>
</gene>
<accession>A0ABU9Y8Y8</accession>
<organism evidence="2 3">
    <name type="scientific">Sphingomonas oligophenolica</name>
    <dbReference type="NCBI Taxonomy" id="301154"/>
    <lineage>
        <taxon>Bacteria</taxon>
        <taxon>Pseudomonadati</taxon>
        <taxon>Pseudomonadota</taxon>
        <taxon>Alphaproteobacteria</taxon>
        <taxon>Sphingomonadales</taxon>
        <taxon>Sphingomonadaceae</taxon>
        <taxon>Sphingomonas</taxon>
    </lineage>
</organism>
<keyword evidence="1" id="KW-0812">Transmembrane</keyword>
<feature type="transmembrane region" description="Helical" evidence="1">
    <location>
        <begin position="81"/>
        <end position="99"/>
    </location>
</feature>
<reference evidence="2 3" key="1">
    <citation type="submission" date="2024-05" db="EMBL/GenBank/DDBJ databases">
        <authorList>
            <person name="Liu Q."/>
            <person name="Xin Y.-H."/>
        </authorList>
    </citation>
    <scope>NUCLEOTIDE SEQUENCE [LARGE SCALE GENOMIC DNA]</scope>
    <source>
        <strain evidence="2 3">CGMCC 1.10181</strain>
    </source>
</reference>
<feature type="transmembrane region" description="Helical" evidence="1">
    <location>
        <begin position="56"/>
        <end position="74"/>
    </location>
</feature>
<evidence type="ECO:0008006" key="4">
    <source>
        <dbReference type="Google" id="ProtNLM"/>
    </source>
</evidence>
<dbReference type="RefSeq" id="WP_343893031.1">
    <property type="nucleotide sequence ID" value="NZ_BAAAEH010000067.1"/>
</dbReference>